<comment type="subcellular location">
    <subcellularLocation>
        <location evidence="5">Cell membrane</location>
        <topology evidence="5">Multi-pass membrane protein</topology>
    </subcellularLocation>
    <subcellularLocation>
        <location evidence="1">Membrane</location>
        <topology evidence="1">Multi-pass membrane protein</topology>
    </subcellularLocation>
</comment>
<accession>A0A1V2EXY5</accession>
<proteinExistence type="inferred from homology"/>
<reference evidence="7 8" key="1">
    <citation type="submission" date="2016-11" db="EMBL/GenBank/DDBJ databases">
        <title>Genome sequence of Sphingomonas jeddahensis G39.</title>
        <authorList>
            <person name="Poehlein A."/>
            <person name="Wuebbeler J.H."/>
            <person name="Steinbuechel A."/>
            <person name="Daniel R."/>
        </authorList>
    </citation>
    <scope>NUCLEOTIDE SEQUENCE [LARGE SCALE GENOMIC DNA]</scope>
    <source>
        <strain evidence="7 8">G39</strain>
    </source>
</reference>
<evidence type="ECO:0000313" key="7">
    <source>
        <dbReference type="EMBL" id="ONF97148.1"/>
    </source>
</evidence>
<feature type="signal peptide" evidence="6">
    <location>
        <begin position="1"/>
        <end position="20"/>
    </location>
</feature>
<evidence type="ECO:0000256" key="1">
    <source>
        <dbReference type="ARBA" id="ARBA00004141"/>
    </source>
</evidence>
<keyword evidence="6" id="KW-0732">Signal</keyword>
<keyword evidence="8" id="KW-1185">Reference proteome</keyword>
<keyword evidence="5" id="KW-1003">Cell membrane</keyword>
<dbReference type="EMBL" id="MPSB01000002">
    <property type="protein sequence ID" value="ONF97148.1"/>
    <property type="molecule type" value="Genomic_DNA"/>
</dbReference>
<evidence type="ECO:0000256" key="4">
    <source>
        <dbReference type="ARBA" id="ARBA00023136"/>
    </source>
</evidence>
<comment type="caution">
    <text evidence="7">The sequence shown here is derived from an EMBL/GenBank/DDBJ whole genome shotgun (WGS) entry which is preliminary data.</text>
</comment>
<evidence type="ECO:0000256" key="6">
    <source>
        <dbReference type="SAM" id="SignalP"/>
    </source>
</evidence>
<comment type="similarity">
    <text evidence="5">Belongs to the 4-toluene sulfonate uptake permease (TSUP) (TC 2.A.102) family.</text>
</comment>
<gene>
    <name evidence="7" type="ORF">SPHI_05850</name>
</gene>
<keyword evidence="4" id="KW-0472">Membrane</keyword>
<protein>
    <recommendedName>
        <fullName evidence="5">Probable membrane transporter protein</fullName>
    </recommendedName>
</protein>
<dbReference type="Pfam" id="PF01925">
    <property type="entry name" value="TauE"/>
    <property type="match status" value="1"/>
</dbReference>
<evidence type="ECO:0000256" key="3">
    <source>
        <dbReference type="ARBA" id="ARBA00022989"/>
    </source>
</evidence>
<dbReference type="GO" id="GO:0005886">
    <property type="term" value="C:plasma membrane"/>
    <property type="evidence" value="ECO:0007669"/>
    <property type="project" value="UniProtKB-SubCell"/>
</dbReference>
<dbReference type="STRING" id="1915074.SPHI_05850"/>
<evidence type="ECO:0000256" key="2">
    <source>
        <dbReference type="ARBA" id="ARBA00022692"/>
    </source>
</evidence>
<keyword evidence="3" id="KW-1133">Transmembrane helix</keyword>
<sequence>MLRSALAPSLSPLTPLAALASHSRQGTVKWRYGAIYATTGVVGALLGSTLGKAVDGQKLLLLFAVLMIIRGE</sequence>
<evidence type="ECO:0000256" key="5">
    <source>
        <dbReference type="RuleBase" id="RU363041"/>
    </source>
</evidence>
<name>A0A1V2EXY5_9SPHN</name>
<organism evidence="7 8">
    <name type="scientific">Sphingomonas jeddahensis</name>
    <dbReference type="NCBI Taxonomy" id="1915074"/>
    <lineage>
        <taxon>Bacteria</taxon>
        <taxon>Pseudomonadati</taxon>
        <taxon>Pseudomonadota</taxon>
        <taxon>Alphaproteobacteria</taxon>
        <taxon>Sphingomonadales</taxon>
        <taxon>Sphingomonadaceae</taxon>
        <taxon>Sphingomonas</taxon>
    </lineage>
</organism>
<evidence type="ECO:0000313" key="8">
    <source>
        <dbReference type="Proteomes" id="UP000188729"/>
    </source>
</evidence>
<dbReference type="Proteomes" id="UP000188729">
    <property type="component" value="Unassembled WGS sequence"/>
</dbReference>
<feature type="chain" id="PRO_5012030459" description="Probable membrane transporter protein" evidence="6">
    <location>
        <begin position="21"/>
        <end position="72"/>
    </location>
</feature>
<dbReference type="InterPro" id="IPR002781">
    <property type="entry name" value="TM_pro_TauE-like"/>
</dbReference>
<keyword evidence="2" id="KW-0812">Transmembrane</keyword>
<dbReference type="AlphaFoldDB" id="A0A1V2EXY5"/>